<evidence type="ECO:0000256" key="4">
    <source>
        <dbReference type="ARBA" id="ARBA00017099"/>
    </source>
</evidence>
<evidence type="ECO:0000256" key="6">
    <source>
        <dbReference type="RuleBase" id="RU364082"/>
    </source>
</evidence>
<dbReference type="NCBIfam" id="TIGR01214">
    <property type="entry name" value="rmlD"/>
    <property type="match status" value="1"/>
</dbReference>
<dbReference type="Proteomes" id="UP000528964">
    <property type="component" value="Unassembled WGS sequence"/>
</dbReference>
<dbReference type="InterPro" id="IPR005913">
    <property type="entry name" value="dTDP_dehydrorham_reduct"/>
</dbReference>
<dbReference type="SUPFAM" id="SSF51735">
    <property type="entry name" value="NAD(P)-binding Rossmann-fold domains"/>
    <property type="match status" value="1"/>
</dbReference>
<comment type="pathway">
    <text evidence="1 6">Carbohydrate biosynthesis; dTDP-L-rhamnose biosynthesis.</text>
</comment>
<dbReference type="EMBL" id="JACIDR010000004">
    <property type="protein sequence ID" value="MBB3974130.1"/>
    <property type="molecule type" value="Genomic_DNA"/>
</dbReference>
<feature type="domain" description="RmlD-like substrate binding" evidence="7">
    <location>
        <begin position="3"/>
        <end position="286"/>
    </location>
</feature>
<dbReference type="GO" id="GO:0019305">
    <property type="term" value="P:dTDP-rhamnose biosynthetic process"/>
    <property type="evidence" value="ECO:0007669"/>
    <property type="project" value="UniProtKB-UniPathway"/>
</dbReference>
<dbReference type="GO" id="GO:0008831">
    <property type="term" value="F:dTDP-4-dehydrorhamnose reductase activity"/>
    <property type="evidence" value="ECO:0007669"/>
    <property type="project" value="UniProtKB-EC"/>
</dbReference>
<gene>
    <name evidence="8" type="ORF">GGR24_002807</name>
</gene>
<dbReference type="InterPro" id="IPR029903">
    <property type="entry name" value="RmlD-like-bd"/>
</dbReference>
<dbReference type="CDD" id="cd05254">
    <property type="entry name" value="dTDP_HR_like_SDR_e"/>
    <property type="match status" value="1"/>
</dbReference>
<dbReference type="RefSeq" id="WP_183395969.1">
    <property type="nucleotide sequence ID" value="NZ_JACIDR010000004.1"/>
</dbReference>
<dbReference type="Pfam" id="PF04321">
    <property type="entry name" value="RmlD_sub_bind"/>
    <property type="match status" value="1"/>
</dbReference>
<evidence type="ECO:0000259" key="7">
    <source>
        <dbReference type="Pfam" id="PF04321"/>
    </source>
</evidence>
<dbReference type="UniPathway" id="UPA00124"/>
<name>A0A7W6D4G3_9HYPH</name>
<keyword evidence="6 8" id="KW-0560">Oxidoreductase</keyword>
<organism evidence="8 9">
    <name type="scientific">Hansschlegelia beijingensis</name>
    <dbReference type="NCBI Taxonomy" id="1133344"/>
    <lineage>
        <taxon>Bacteria</taxon>
        <taxon>Pseudomonadati</taxon>
        <taxon>Pseudomonadota</taxon>
        <taxon>Alphaproteobacteria</taxon>
        <taxon>Hyphomicrobiales</taxon>
        <taxon>Methylopilaceae</taxon>
        <taxon>Hansschlegelia</taxon>
    </lineage>
</organism>
<evidence type="ECO:0000256" key="1">
    <source>
        <dbReference type="ARBA" id="ARBA00004781"/>
    </source>
</evidence>
<comment type="similarity">
    <text evidence="2 6">Belongs to the dTDP-4-dehydrorhamnose reductase family.</text>
</comment>
<comment type="function">
    <text evidence="6">Catalyzes the reduction of dTDP-6-deoxy-L-lyxo-4-hexulose to yield dTDP-L-rhamnose.</text>
</comment>
<keyword evidence="6" id="KW-0521">NADP</keyword>
<keyword evidence="9" id="KW-1185">Reference proteome</keyword>
<reference evidence="8 9" key="1">
    <citation type="submission" date="2020-08" db="EMBL/GenBank/DDBJ databases">
        <title>Genomic Encyclopedia of Type Strains, Phase IV (KMG-IV): sequencing the most valuable type-strain genomes for metagenomic binning, comparative biology and taxonomic classification.</title>
        <authorList>
            <person name="Goeker M."/>
        </authorList>
    </citation>
    <scope>NUCLEOTIDE SEQUENCE [LARGE SCALE GENOMIC DNA]</scope>
    <source>
        <strain evidence="8 9">DSM 25481</strain>
    </source>
</reference>
<accession>A0A7W6D4G3</accession>
<comment type="cofactor">
    <cofactor evidence="6">
        <name>Mg(2+)</name>
        <dbReference type="ChEBI" id="CHEBI:18420"/>
    </cofactor>
    <text evidence="6">Binds 1 Mg(2+) ion per monomer.</text>
</comment>
<dbReference type="InterPro" id="IPR036291">
    <property type="entry name" value="NAD(P)-bd_dom_sf"/>
</dbReference>
<protein>
    <recommendedName>
        <fullName evidence="4 6">dTDP-4-dehydrorhamnose reductase</fullName>
        <ecNumber evidence="3 6">1.1.1.133</ecNumber>
    </recommendedName>
</protein>
<evidence type="ECO:0000256" key="5">
    <source>
        <dbReference type="ARBA" id="ARBA00048200"/>
    </source>
</evidence>
<evidence type="ECO:0000256" key="3">
    <source>
        <dbReference type="ARBA" id="ARBA00012929"/>
    </source>
</evidence>
<dbReference type="AlphaFoldDB" id="A0A7W6D4G3"/>
<dbReference type="Gene3D" id="3.40.50.720">
    <property type="entry name" value="NAD(P)-binding Rossmann-like Domain"/>
    <property type="match status" value="1"/>
</dbReference>
<comment type="catalytic activity">
    <reaction evidence="5 6">
        <text>dTDP-beta-L-rhamnose + NADP(+) = dTDP-4-dehydro-beta-L-rhamnose + NADPH + H(+)</text>
        <dbReference type="Rhea" id="RHEA:21796"/>
        <dbReference type="ChEBI" id="CHEBI:15378"/>
        <dbReference type="ChEBI" id="CHEBI:57510"/>
        <dbReference type="ChEBI" id="CHEBI:57783"/>
        <dbReference type="ChEBI" id="CHEBI:58349"/>
        <dbReference type="ChEBI" id="CHEBI:62830"/>
        <dbReference type="EC" id="1.1.1.133"/>
    </reaction>
</comment>
<evidence type="ECO:0000313" key="8">
    <source>
        <dbReference type="EMBL" id="MBB3974130.1"/>
    </source>
</evidence>
<comment type="caution">
    <text evidence="8">The sequence shown here is derived from an EMBL/GenBank/DDBJ whole genome shotgun (WGS) entry which is preliminary data.</text>
</comment>
<dbReference type="EC" id="1.1.1.133" evidence="3 6"/>
<dbReference type="Gene3D" id="3.90.25.10">
    <property type="entry name" value="UDP-galactose 4-epimerase, domain 1"/>
    <property type="match status" value="1"/>
</dbReference>
<evidence type="ECO:0000256" key="2">
    <source>
        <dbReference type="ARBA" id="ARBA00010944"/>
    </source>
</evidence>
<dbReference type="PANTHER" id="PTHR10491">
    <property type="entry name" value="DTDP-4-DEHYDRORHAMNOSE REDUCTASE"/>
    <property type="match status" value="1"/>
</dbReference>
<evidence type="ECO:0000313" key="9">
    <source>
        <dbReference type="Proteomes" id="UP000528964"/>
    </source>
</evidence>
<sequence length="294" mass="31055">MTAILITGGRGQLGSALRRHSWPERVRLFAPARDELDLFDPAAVAAFLRERSVAAIVNAAAFTAVDRAETEIAASFAANAQIPAVLAEAARQADAALLHVSTDYVFDGRSAQPYDVGDPVNPLNVYGSSKAAGELAALRAPRAAVVRASWLVGRDGTNFVRTMLRLASERSVVRVVADQRGAPTIAADLADALATVALRMATDRSAPAGVFHFANAGATTWRDFAAAIFAEGARRGLSTPRLEAVTTAEYGAAALRPAHSLLSTRRLEQDYGIKPRPWIEGLTGLIGDIIGDDA</sequence>
<proteinExistence type="inferred from homology"/>
<dbReference type="PANTHER" id="PTHR10491:SF4">
    <property type="entry name" value="METHIONINE ADENOSYLTRANSFERASE 2 SUBUNIT BETA"/>
    <property type="match status" value="1"/>
</dbReference>